<dbReference type="Pfam" id="PF10648">
    <property type="entry name" value="Gmad2"/>
    <property type="match status" value="1"/>
</dbReference>
<feature type="compositionally biased region" description="Pro residues" evidence="1">
    <location>
        <begin position="73"/>
        <end position="84"/>
    </location>
</feature>
<accession>A0A2N2DX35</accession>
<dbReference type="EMBL" id="PHAH01000058">
    <property type="protein sequence ID" value="PKM87039.1"/>
    <property type="molecule type" value="Genomic_DNA"/>
</dbReference>
<feature type="domain" description="Bacterial spore germination immunoglobulin-like" evidence="2">
    <location>
        <begin position="101"/>
        <end position="187"/>
    </location>
</feature>
<protein>
    <recommendedName>
        <fullName evidence="2">Bacterial spore germination immunoglobulin-like domain-containing protein</fullName>
    </recommendedName>
</protein>
<gene>
    <name evidence="3" type="ORF">CVU83_03465</name>
</gene>
<feature type="region of interest" description="Disordered" evidence="1">
    <location>
        <begin position="72"/>
        <end position="96"/>
    </location>
</feature>
<name>A0A2N2DX35_9BACT</name>
<evidence type="ECO:0000313" key="4">
    <source>
        <dbReference type="Proteomes" id="UP000233325"/>
    </source>
</evidence>
<sequence length="204" mass="22164">MDKRYLFLLIGIIIVVSAVVLRVGASNRWVCQDGEWQKRGNPSVNKPQTACSDEWSIEHELKALSALLGKQPPESPVTPAPPIVNEPIATSTDSEKPPVQVELIAPEVNGLISSPYTVRGRAHGSWFFEAVLPVVLTDGDGTVLVQTYGTAVGDWMVDGWVEFTSDLEFDALGAESGYLIIKKDNPSGLPEHDAQVSFPVRLAQ</sequence>
<proteinExistence type="predicted"/>
<reference evidence="3 4" key="1">
    <citation type="journal article" date="2017" name="ISME J.">
        <title>Potential for microbial H2 and metal transformations associated with novel bacteria and archaea in deep terrestrial subsurface sediments.</title>
        <authorList>
            <person name="Hernsdorf A.W."/>
            <person name="Amano Y."/>
            <person name="Miyakawa K."/>
            <person name="Ise K."/>
            <person name="Suzuki Y."/>
            <person name="Anantharaman K."/>
            <person name="Probst A."/>
            <person name="Burstein D."/>
            <person name="Thomas B.C."/>
            <person name="Banfield J.F."/>
        </authorList>
    </citation>
    <scope>NUCLEOTIDE SEQUENCE [LARGE SCALE GENOMIC DNA]</scope>
    <source>
        <strain evidence="3">HGW-Falkowbacteria-2</strain>
    </source>
</reference>
<dbReference type="InterPro" id="IPR018911">
    <property type="entry name" value="Gmad2_Ig-like_dom"/>
</dbReference>
<evidence type="ECO:0000256" key="1">
    <source>
        <dbReference type="SAM" id="MobiDB-lite"/>
    </source>
</evidence>
<dbReference type="Proteomes" id="UP000233325">
    <property type="component" value="Unassembled WGS sequence"/>
</dbReference>
<evidence type="ECO:0000313" key="3">
    <source>
        <dbReference type="EMBL" id="PKM87039.1"/>
    </source>
</evidence>
<evidence type="ECO:0000259" key="2">
    <source>
        <dbReference type="Pfam" id="PF10648"/>
    </source>
</evidence>
<organism evidence="3 4">
    <name type="scientific">Candidatus Falkowbacteria bacterium HGW-Falkowbacteria-2</name>
    <dbReference type="NCBI Taxonomy" id="2013769"/>
    <lineage>
        <taxon>Bacteria</taxon>
        <taxon>Candidatus Falkowiibacteriota</taxon>
    </lineage>
</organism>
<comment type="caution">
    <text evidence="3">The sequence shown here is derived from an EMBL/GenBank/DDBJ whole genome shotgun (WGS) entry which is preliminary data.</text>
</comment>
<dbReference type="AlphaFoldDB" id="A0A2N2DX35"/>